<sequence length="100" mass="11739">MADKASDKQSVSSTQSQNGALSVVRFNPFDEVVFAMLYSYHKEGRFPMPFWIFNLLVNTINYIGMTVRWHDWPISNKIYPTILDFFAFVNFSFILKHIFC</sequence>
<feature type="transmembrane region" description="Helical" evidence="1">
    <location>
        <begin position="46"/>
        <end position="65"/>
    </location>
</feature>
<dbReference type="AlphaFoldDB" id="A0A5J4TG74"/>
<gene>
    <name evidence="2" type="ORF">EZS28_047215</name>
</gene>
<keyword evidence="1" id="KW-0472">Membrane</keyword>
<evidence type="ECO:0000313" key="3">
    <source>
        <dbReference type="Proteomes" id="UP000324800"/>
    </source>
</evidence>
<evidence type="ECO:0000256" key="1">
    <source>
        <dbReference type="SAM" id="Phobius"/>
    </source>
</evidence>
<reference evidence="2 3" key="1">
    <citation type="submission" date="2019-03" db="EMBL/GenBank/DDBJ databases">
        <title>Single cell metagenomics reveals metabolic interactions within the superorganism composed of flagellate Streblomastix strix and complex community of Bacteroidetes bacteria on its surface.</title>
        <authorList>
            <person name="Treitli S.C."/>
            <person name="Kolisko M."/>
            <person name="Husnik F."/>
            <person name="Keeling P."/>
            <person name="Hampl V."/>
        </authorList>
    </citation>
    <scope>NUCLEOTIDE SEQUENCE [LARGE SCALE GENOMIC DNA]</scope>
    <source>
        <strain evidence="2">ST1C</strain>
    </source>
</reference>
<comment type="caution">
    <text evidence="2">The sequence shown here is derived from an EMBL/GenBank/DDBJ whole genome shotgun (WGS) entry which is preliminary data.</text>
</comment>
<protein>
    <submittedName>
        <fullName evidence="2">Uncharacterized protein</fullName>
    </submittedName>
</protein>
<feature type="transmembrane region" description="Helical" evidence="1">
    <location>
        <begin position="77"/>
        <end position="95"/>
    </location>
</feature>
<dbReference type="Proteomes" id="UP000324800">
    <property type="component" value="Unassembled WGS sequence"/>
</dbReference>
<dbReference type="EMBL" id="SNRW01031690">
    <property type="protein sequence ID" value="KAA6357258.1"/>
    <property type="molecule type" value="Genomic_DNA"/>
</dbReference>
<keyword evidence="1" id="KW-1133">Transmembrane helix</keyword>
<name>A0A5J4TG74_9EUKA</name>
<keyword evidence="1" id="KW-0812">Transmembrane</keyword>
<proteinExistence type="predicted"/>
<organism evidence="2 3">
    <name type="scientific">Streblomastix strix</name>
    <dbReference type="NCBI Taxonomy" id="222440"/>
    <lineage>
        <taxon>Eukaryota</taxon>
        <taxon>Metamonada</taxon>
        <taxon>Preaxostyla</taxon>
        <taxon>Oxymonadida</taxon>
        <taxon>Streblomastigidae</taxon>
        <taxon>Streblomastix</taxon>
    </lineage>
</organism>
<accession>A0A5J4TG74</accession>
<evidence type="ECO:0000313" key="2">
    <source>
        <dbReference type="EMBL" id="KAA6357258.1"/>
    </source>
</evidence>